<dbReference type="SUPFAM" id="SSF55083">
    <property type="entry name" value="6-hydroxymethyl-7,8-dihydropterin pyrophosphokinase, HPPK"/>
    <property type="match status" value="1"/>
</dbReference>
<evidence type="ECO:0000256" key="10">
    <source>
        <dbReference type="ARBA" id="ARBA00029409"/>
    </source>
</evidence>
<dbReference type="GO" id="GO:0016301">
    <property type="term" value="F:kinase activity"/>
    <property type="evidence" value="ECO:0007669"/>
    <property type="project" value="UniProtKB-KW"/>
</dbReference>
<protein>
    <recommendedName>
        <fullName evidence="4">2-amino-4-hydroxy-6-hydroxymethyldihydropteridine pyrophosphokinase</fullName>
        <ecNumber evidence="3">2.7.6.3</ecNumber>
    </recommendedName>
    <alternativeName>
        <fullName evidence="11">6-hydroxymethyl-7,8-dihydropterin pyrophosphokinase</fullName>
    </alternativeName>
    <alternativeName>
        <fullName evidence="12">7,8-dihydro-6-hydroxymethylpterin-pyrophosphokinase</fullName>
    </alternativeName>
</protein>
<dbReference type="Gene3D" id="3.30.70.560">
    <property type="entry name" value="7,8-Dihydro-6-hydroxymethylpterin-pyrophosphokinase HPPK"/>
    <property type="match status" value="1"/>
</dbReference>
<dbReference type="InterPro" id="IPR035907">
    <property type="entry name" value="Hppk_sf"/>
</dbReference>
<evidence type="ECO:0000256" key="5">
    <source>
        <dbReference type="ARBA" id="ARBA00022679"/>
    </source>
</evidence>
<keyword evidence="8" id="KW-0067">ATP-binding</keyword>
<evidence type="ECO:0000256" key="2">
    <source>
        <dbReference type="ARBA" id="ARBA00005810"/>
    </source>
</evidence>
<dbReference type="InterPro" id="IPR000550">
    <property type="entry name" value="Hppk"/>
</dbReference>
<dbReference type="PANTHER" id="PTHR43071:SF1">
    <property type="entry name" value="2-AMINO-4-HYDROXY-6-HYDROXYMETHYLDIHYDROPTERIDINE PYROPHOSPHOKINASE"/>
    <property type="match status" value="1"/>
</dbReference>
<evidence type="ECO:0000256" key="12">
    <source>
        <dbReference type="ARBA" id="ARBA00033413"/>
    </source>
</evidence>
<evidence type="ECO:0000313" key="14">
    <source>
        <dbReference type="EMBL" id="BCM86524.1"/>
    </source>
</evidence>
<dbReference type="GO" id="GO:0005524">
    <property type="term" value="F:ATP binding"/>
    <property type="evidence" value="ECO:0007669"/>
    <property type="project" value="UniProtKB-KW"/>
</dbReference>
<dbReference type="CDD" id="cd00483">
    <property type="entry name" value="HPPK"/>
    <property type="match status" value="1"/>
</dbReference>
<comment type="pathway">
    <text evidence="1">Cofactor biosynthesis; tetrahydrofolate biosynthesis; 2-amino-4-hydroxy-6-hydroxymethyl-7,8-dihydropteridine diphosphate from 7,8-dihydroneopterin triphosphate: step 4/4.</text>
</comment>
<dbReference type="NCBIfam" id="TIGR01498">
    <property type="entry name" value="folK"/>
    <property type="match status" value="1"/>
</dbReference>
<evidence type="ECO:0000256" key="4">
    <source>
        <dbReference type="ARBA" id="ARBA00016218"/>
    </source>
</evidence>
<accession>A0A8H8WY43</accession>
<dbReference type="RefSeq" id="WP_244748698.1">
    <property type="nucleotide sequence ID" value="NZ_AP024145.1"/>
</dbReference>
<comment type="function">
    <text evidence="10">Catalyzes the transfer of pyrophosphate from adenosine triphosphate (ATP) to 6-hydroxymethyl-7,8-dihydropterin, an enzymatic step in folate biosynthesis pathway.</text>
</comment>
<dbReference type="GO" id="GO:0003848">
    <property type="term" value="F:2-amino-4-hydroxy-6-hydroxymethyldihydropteridine diphosphokinase activity"/>
    <property type="evidence" value="ECO:0007669"/>
    <property type="project" value="UniProtKB-EC"/>
</dbReference>
<dbReference type="Pfam" id="PF01288">
    <property type="entry name" value="HPPK"/>
    <property type="match status" value="1"/>
</dbReference>
<evidence type="ECO:0000259" key="13">
    <source>
        <dbReference type="PROSITE" id="PS00794"/>
    </source>
</evidence>
<dbReference type="UniPathway" id="UPA00077">
    <property type="reaction ID" value="UER00155"/>
</dbReference>
<evidence type="ECO:0000313" key="15">
    <source>
        <dbReference type="Proteomes" id="UP000663508"/>
    </source>
</evidence>
<dbReference type="GO" id="GO:0046654">
    <property type="term" value="P:tetrahydrofolate biosynthetic process"/>
    <property type="evidence" value="ECO:0007669"/>
    <property type="project" value="UniProtKB-UniPathway"/>
</dbReference>
<reference evidence="14" key="1">
    <citation type="submission" date="2020-11" db="EMBL/GenBank/DDBJ databases">
        <title>Complete genome sequence of a novel pathogenic Methylobacterium strain isolated from rice in Vietnam.</title>
        <authorList>
            <person name="Lai K."/>
            <person name="Okazaki S."/>
            <person name="Higashi K."/>
            <person name="Mori H."/>
            <person name="Toyoda A."/>
            <person name="Kurokawa K."/>
        </authorList>
    </citation>
    <scope>NUCLEOTIDE SEQUENCE</scope>
    <source>
        <strain evidence="14">VL1</strain>
    </source>
</reference>
<dbReference type="AlphaFoldDB" id="A0A8H8WY43"/>
<dbReference type="GO" id="GO:0046656">
    <property type="term" value="P:folic acid biosynthetic process"/>
    <property type="evidence" value="ECO:0007669"/>
    <property type="project" value="UniProtKB-KW"/>
</dbReference>
<evidence type="ECO:0000256" key="11">
    <source>
        <dbReference type="ARBA" id="ARBA00029766"/>
    </source>
</evidence>
<evidence type="ECO:0000256" key="9">
    <source>
        <dbReference type="ARBA" id="ARBA00022909"/>
    </source>
</evidence>
<sequence>MPEGNSAEGMRAAAYLGLGSNLGDKAAMLDAAVAALAATPGIAVTARSRNYRTPPWGDTDQDWFLNGALGIETALSPHALLEACLSVEARLGRVRERRWGPRAIDIDVLHVAGATVADERLVLPHRFLRERAFVLVPLAEIAPDLVIGGETVAQALARLDRSGIEPVEGAA</sequence>
<dbReference type="EC" id="2.7.6.3" evidence="3"/>
<keyword evidence="7 14" id="KW-0418">Kinase</keyword>
<dbReference type="Proteomes" id="UP000663508">
    <property type="component" value="Chromosome"/>
</dbReference>
<feature type="domain" description="7,8-dihydro-6-hydroxymethylpterin-pyrophosphokinase" evidence="13">
    <location>
        <begin position="98"/>
        <end position="109"/>
    </location>
</feature>
<dbReference type="PANTHER" id="PTHR43071">
    <property type="entry name" value="2-AMINO-4-HYDROXY-6-HYDROXYMETHYLDIHYDROPTERIDINE PYROPHOSPHOKINASE"/>
    <property type="match status" value="1"/>
</dbReference>
<evidence type="ECO:0000256" key="7">
    <source>
        <dbReference type="ARBA" id="ARBA00022777"/>
    </source>
</evidence>
<gene>
    <name evidence="14" type="primary">folK</name>
    <name evidence="14" type="ORF">mvi_49850</name>
</gene>
<evidence type="ECO:0000256" key="1">
    <source>
        <dbReference type="ARBA" id="ARBA00005051"/>
    </source>
</evidence>
<evidence type="ECO:0000256" key="6">
    <source>
        <dbReference type="ARBA" id="ARBA00022741"/>
    </source>
</evidence>
<keyword evidence="9" id="KW-0289">Folate biosynthesis</keyword>
<keyword evidence="5" id="KW-0808">Transferase</keyword>
<organism evidence="14 15">
    <name type="scientific">Methylobacterium indicum</name>
    <dbReference type="NCBI Taxonomy" id="1775910"/>
    <lineage>
        <taxon>Bacteria</taxon>
        <taxon>Pseudomonadati</taxon>
        <taxon>Pseudomonadota</taxon>
        <taxon>Alphaproteobacteria</taxon>
        <taxon>Hyphomicrobiales</taxon>
        <taxon>Methylobacteriaceae</taxon>
        <taxon>Methylobacterium</taxon>
    </lineage>
</organism>
<dbReference type="PROSITE" id="PS00794">
    <property type="entry name" value="HPPK"/>
    <property type="match status" value="1"/>
</dbReference>
<evidence type="ECO:0000256" key="3">
    <source>
        <dbReference type="ARBA" id="ARBA00013253"/>
    </source>
</evidence>
<name>A0A8H8WY43_9HYPH</name>
<dbReference type="KEGG" id="mind:mvi_49850"/>
<proteinExistence type="inferred from homology"/>
<dbReference type="EMBL" id="AP024145">
    <property type="protein sequence ID" value="BCM86524.1"/>
    <property type="molecule type" value="Genomic_DNA"/>
</dbReference>
<keyword evidence="6" id="KW-0547">Nucleotide-binding</keyword>
<evidence type="ECO:0000256" key="8">
    <source>
        <dbReference type="ARBA" id="ARBA00022840"/>
    </source>
</evidence>
<comment type="similarity">
    <text evidence="2">Belongs to the HPPK family.</text>
</comment>